<evidence type="ECO:0000313" key="4">
    <source>
        <dbReference type="Proteomes" id="UP000317496"/>
    </source>
</evidence>
<dbReference type="Pfam" id="PF01425">
    <property type="entry name" value="Amidase"/>
    <property type="match status" value="1"/>
</dbReference>
<sequence length="471" mass="49693">MTEAVWRLSATDLHRAYTSGKLSPVDVTRAILDRIAALNPKLNAVVHVDANGAMRAAEESAARYRNGAAYGALDGVPATIKDSLVVGGMPATWGSLLLKTNKPPVDELPVARLRQTGAVLLGKTNVPEFTVQGYTHNLLFGATGNPWNPDLTPGGSSGGAVSAVAAGFGPIALGTDGGGSTRRPAGHTGLVGLKPGTGRIARHGGFPEIYNDLEVVGLFGRSVEDVATTLCALSASDPRDRHSLSYDRAITLEDTHRHPARPRILYLPRFGGNPVEPEIVAAIDSVAETLRRAGCVVETRALPFDIDAATAALATLMPTGLAMIVDRLGGPERITPALQAMYETGKGITGAAYLAALNHAVVLRAQMAKFFRDWDAILTPAAAAQPWAKDKVYPEMIDGREAGPRAHAIYTGWVNLAGLPGLGLPADLDGNGMPIGFQLIGGYGRDAMLLALGRRYEKQAPWADRWPPGFD</sequence>
<accession>A0A516H2L4</accession>
<proteinExistence type="inferred from homology"/>
<reference evidence="3 4" key="1">
    <citation type="submission" date="2019-07" db="EMBL/GenBank/DDBJ databases">
        <title>Genome sequencing for Ferrovibrio sp. K5.</title>
        <authorList>
            <person name="Park S.-J."/>
        </authorList>
    </citation>
    <scope>NUCLEOTIDE SEQUENCE [LARGE SCALE GENOMIC DNA]</scope>
    <source>
        <strain evidence="3 4">K5</strain>
    </source>
</reference>
<dbReference type="PANTHER" id="PTHR11895:SF7">
    <property type="entry name" value="GLUTAMYL-TRNA(GLN) AMIDOTRANSFERASE SUBUNIT A, MITOCHONDRIAL"/>
    <property type="match status" value="1"/>
</dbReference>
<dbReference type="EMBL" id="CP041636">
    <property type="protein sequence ID" value="QDO98026.1"/>
    <property type="molecule type" value="Genomic_DNA"/>
</dbReference>
<evidence type="ECO:0000256" key="1">
    <source>
        <dbReference type="ARBA" id="ARBA00009199"/>
    </source>
</evidence>
<dbReference type="Gene3D" id="3.90.1300.10">
    <property type="entry name" value="Amidase signature (AS) domain"/>
    <property type="match status" value="1"/>
</dbReference>
<dbReference type="GO" id="GO:0003824">
    <property type="term" value="F:catalytic activity"/>
    <property type="evidence" value="ECO:0007669"/>
    <property type="project" value="InterPro"/>
</dbReference>
<evidence type="ECO:0000313" key="3">
    <source>
        <dbReference type="EMBL" id="QDO98026.1"/>
    </source>
</evidence>
<organism evidence="3 4">
    <name type="scientific">Ferrovibrio terrae</name>
    <dbReference type="NCBI Taxonomy" id="2594003"/>
    <lineage>
        <taxon>Bacteria</taxon>
        <taxon>Pseudomonadati</taxon>
        <taxon>Pseudomonadota</taxon>
        <taxon>Alphaproteobacteria</taxon>
        <taxon>Rhodospirillales</taxon>
        <taxon>Rhodospirillaceae</taxon>
        <taxon>Ferrovibrio</taxon>
    </lineage>
</organism>
<gene>
    <name evidence="3" type="ORF">FNB15_12420</name>
</gene>
<name>A0A516H2L4_9PROT</name>
<dbReference type="KEGG" id="fer:FNB15_12420"/>
<dbReference type="AlphaFoldDB" id="A0A516H2L4"/>
<comment type="similarity">
    <text evidence="1">Belongs to the amidase family.</text>
</comment>
<evidence type="ECO:0000259" key="2">
    <source>
        <dbReference type="Pfam" id="PF01425"/>
    </source>
</evidence>
<dbReference type="Proteomes" id="UP000317496">
    <property type="component" value="Chromosome"/>
</dbReference>
<dbReference type="RefSeq" id="WP_144069007.1">
    <property type="nucleotide sequence ID" value="NZ_CP041636.1"/>
</dbReference>
<dbReference type="PANTHER" id="PTHR11895">
    <property type="entry name" value="TRANSAMIDASE"/>
    <property type="match status" value="1"/>
</dbReference>
<dbReference type="OrthoDB" id="7245165at2"/>
<feature type="domain" description="Amidase" evidence="2">
    <location>
        <begin position="26"/>
        <end position="450"/>
    </location>
</feature>
<dbReference type="InterPro" id="IPR000120">
    <property type="entry name" value="Amidase"/>
</dbReference>
<protein>
    <submittedName>
        <fullName evidence="3">Amidase</fullName>
    </submittedName>
</protein>
<dbReference type="InterPro" id="IPR036928">
    <property type="entry name" value="AS_sf"/>
</dbReference>
<keyword evidence="4" id="KW-1185">Reference proteome</keyword>
<dbReference type="InterPro" id="IPR023631">
    <property type="entry name" value="Amidase_dom"/>
</dbReference>
<dbReference type="SUPFAM" id="SSF75304">
    <property type="entry name" value="Amidase signature (AS) enzymes"/>
    <property type="match status" value="1"/>
</dbReference>